<evidence type="ECO:0000256" key="2">
    <source>
        <dbReference type="ARBA" id="ARBA00022723"/>
    </source>
</evidence>
<keyword evidence="2 4" id="KW-0479">Metal-binding</keyword>
<dbReference type="AlphaFoldDB" id="A0A095U2L1"/>
<dbReference type="GO" id="GO:0020037">
    <property type="term" value="F:heme binding"/>
    <property type="evidence" value="ECO:0007669"/>
    <property type="project" value="InterPro"/>
</dbReference>
<organism evidence="6 7">
    <name type="scientific">Flavobacterium aquatile LMG 4008 = ATCC 11947</name>
    <dbReference type="NCBI Taxonomy" id="1453498"/>
    <lineage>
        <taxon>Bacteria</taxon>
        <taxon>Pseudomonadati</taxon>
        <taxon>Bacteroidota</taxon>
        <taxon>Flavobacteriia</taxon>
        <taxon>Flavobacteriales</taxon>
        <taxon>Flavobacteriaceae</taxon>
        <taxon>Flavobacterium</taxon>
    </lineage>
</organism>
<accession>A0A095U2L1</accession>
<dbReference type="Pfam" id="PF00034">
    <property type="entry name" value="Cytochrom_C"/>
    <property type="match status" value="1"/>
</dbReference>
<keyword evidence="3 4" id="KW-0408">Iron</keyword>
<keyword evidence="1 4" id="KW-0349">Heme</keyword>
<keyword evidence="7" id="KW-1185">Reference proteome</keyword>
<dbReference type="EMBL" id="JRHH01000002">
    <property type="protein sequence ID" value="KGD68848.1"/>
    <property type="molecule type" value="Genomic_DNA"/>
</dbReference>
<dbReference type="InterPro" id="IPR009056">
    <property type="entry name" value="Cyt_c-like_dom"/>
</dbReference>
<proteinExistence type="predicted"/>
<reference evidence="6 7" key="1">
    <citation type="submission" date="2014-09" db="EMBL/GenBank/DDBJ databases">
        <title>Whole Genome Shotgun of Flavobacterium aquatile LMG 4008.</title>
        <authorList>
            <person name="Gale A.N."/>
            <person name="Pipes S.E."/>
            <person name="Newman J.D."/>
        </authorList>
    </citation>
    <scope>NUCLEOTIDE SEQUENCE [LARGE SCALE GENOMIC DNA]</scope>
    <source>
        <strain evidence="6 7">LMG 4008</strain>
    </source>
</reference>
<evidence type="ECO:0000313" key="6">
    <source>
        <dbReference type="EMBL" id="KGD68848.1"/>
    </source>
</evidence>
<dbReference type="PROSITE" id="PS51007">
    <property type="entry name" value="CYTC"/>
    <property type="match status" value="1"/>
</dbReference>
<protein>
    <submittedName>
        <fullName evidence="6">Cytochrome C552</fullName>
    </submittedName>
</protein>
<dbReference type="eggNOG" id="COG4654">
    <property type="taxonomic scope" value="Bacteria"/>
</dbReference>
<name>A0A095U2L1_9FLAO</name>
<sequence length="141" mass="15534">MKTILKSLFVVVGLIMVSCGGDKKVDKFGNPVSEDKTTTETAKSETSAFPLAEKGKEIFEGKGTCATCHKPDIKLVGPSIIDIAKIYKEKNANMITFLKGEGEPIVDPTQYEVMKANFALTKTFSDEELQSLEQYIYSQVK</sequence>
<evidence type="ECO:0000259" key="5">
    <source>
        <dbReference type="PROSITE" id="PS51007"/>
    </source>
</evidence>
<evidence type="ECO:0000313" key="7">
    <source>
        <dbReference type="Proteomes" id="UP000029554"/>
    </source>
</evidence>
<evidence type="ECO:0000256" key="4">
    <source>
        <dbReference type="PROSITE-ProRule" id="PRU00433"/>
    </source>
</evidence>
<dbReference type="GO" id="GO:0046872">
    <property type="term" value="F:metal ion binding"/>
    <property type="evidence" value="ECO:0007669"/>
    <property type="project" value="UniProtKB-KW"/>
</dbReference>
<dbReference type="SUPFAM" id="SSF46626">
    <property type="entry name" value="Cytochrome c"/>
    <property type="match status" value="1"/>
</dbReference>
<dbReference type="STRING" id="1453498.LG45_04165"/>
<evidence type="ECO:0000256" key="3">
    <source>
        <dbReference type="ARBA" id="ARBA00023004"/>
    </source>
</evidence>
<gene>
    <name evidence="6" type="ORF">LG45_04165</name>
</gene>
<comment type="caution">
    <text evidence="6">The sequence shown here is derived from an EMBL/GenBank/DDBJ whole genome shotgun (WGS) entry which is preliminary data.</text>
</comment>
<dbReference type="InterPro" id="IPR036909">
    <property type="entry name" value="Cyt_c-like_dom_sf"/>
</dbReference>
<dbReference type="Proteomes" id="UP000029554">
    <property type="component" value="Unassembled WGS sequence"/>
</dbReference>
<dbReference type="PROSITE" id="PS51257">
    <property type="entry name" value="PROKAR_LIPOPROTEIN"/>
    <property type="match status" value="1"/>
</dbReference>
<dbReference type="Gene3D" id="1.10.760.10">
    <property type="entry name" value="Cytochrome c-like domain"/>
    <property type="match status" value="1"/>
</dbReference>
<evidence type="ECO:0000256" key="1">
    <source>
        <dbReference type="ARBA" id="ARBA00022617"/>
    </source>
</evidence>
<dbReference type="GO" id="GO:0009055">
    <property type="term" value="F:electron transfer activity"/>
    <property type="evidence" value="ECO:0007669"/>
    <property type="project" value="InterPro"/>
</dbReference>
<feature type="domain" description="Cytochrome c" evidence="5">
    <location>
        <begin position="50"/>
        <end position="140"/>
    </location>
</feature>
<dbReference type="RefSeq" id="WP_035124649.1">
    <property type="nucleotide sequence ID" value="NZ_JRHH01000002.1"/>
</dbReference>